<gene>
    <name evidence="2" type="ORF">GIB67_040920</name>
</gene>
<dbReference type="OrthoDB" id="8062037at2759"/>
<dbReference type="AlphaFoldDB" id="A0A7J7PCK7"/>
<proteinExistence type="predicted"/>
<reference evidence="2 3" key="1">
    <citation type="journal article" date="2020" name="IScience">
        <title>Genome Sequencing of the Endangered Kingdonia uniflora (Circaeasteraceae, Ranunculales) Reveals Potential Mechanisms of Evolutionary Specialization.</title>
        <authorList>
            <person name="Sun Y."/>
            <person name="Deng T."/>
            <person name="Zhang A."/>
            <person name="Moore M.J."/>
            <person name="Landis J.B."/>
            <person name="Lin N."/>
            <person name="Zhang H."/>
            <person name="Zhang X."/>
            <person name="Huang J."/>
            <person name="Zhang X."/>
            <person name="Sun H."/>
            <person name="Wang H."/>
        </authorList>
    </citation>
    <scope>NUCLEOTIDE SEQUENCE [LARGE SCALE GENOMIC DNA]</scope>
    <source>
        <strain evidence="2">TB1705</strain>
        <tissue evidence="2">Leaf</tissue>
    </source>
</reference>
<evidence type="ECO:0000313" key="2">
    <source>
        <dbReference type="EMBL" id="KAF6177022.1"/>
    </source>
</evidence>
<comment type="caution">
    <text evidence="2">The sequence shown here is derived from an EMBL/GenBank/DDBJ whole genome shotgun (WGS) entry which is preliminary data.</text>
</comment>
<dbReference type="EMBL" id="JACGCM010000006">
    <property type="protein sequence ID" value="KAF6177022.1"/>
    <property type="molecule type" value="Genomic_DNA"/>
</dbReference>
<feature type="region of interest" description="Disordered" evidence="1">
    <location>
        <begin position="60"/>
        <end position="87"/>
    </location>
</feature>
<feature type="compositionally biased region" description="Polar residues" evidence="1">
    <location>
        <begin position="63"/>
        <end position="82"/>
    </location>
</feature>
<evidence type="ECO:0000313" key="3">
    <source>
        <dbReference type="Proteomes" id="UP000541444"/>
    </source>
</evidence>
<protein>
    <submittedName>
        <fullName evidence="2">Uncharacterized protein</fullName>
    </submittedName>
</protein>
<organism evidence="2 3">
    <name type="scientific">Kingdonia uniflora</name>
    <dbReference type="NCBI Taxonomy" id="39325"/>
    <lineage>
        <taxon>Eukaryota</taxon>
        <taxon>Viridiplantae</taxon>
        <taxon>Streptophyta</taxon>
        <taxon>Embryophyta</taxon>
        <taxon>Tracheophyta</taxon>
        <taxon>Spermatophyta</taxon>
        <taxon>Magnoliopsida</taxon>
        <taxon>Ranunculales</taxon>
        <taxon>Circaeasteraceae</taxon>
        <taxon>Kingdonia</taxon>
    </lineage>
</organism>
<accession>A0A7J7PCK7</accession>
<keyword evidence="3" id="KW-1185">Reference proteome</keyword>
<evidence type="ECO:0000256" key="1">
    <source>
        <dbReference type="SAM" id="MobiDB-lite"/>
    </source>
</evidence>
<sequence>MSGMLPGVELARKRRMTHRHPINSDRKSKELSLIHQQLDLSYMLDEKTLSARTRLDEKLRGSHCSTSIKQSLSNSPRSSNKITRPKETGVGVRMVENRPLLGGRKFYSICLEL</sequence>
<dbReference type="Proteomes" id="UP000541444">
    <property type="component" value="Unassembled WGS sequence"/>
</dbReference>
<name>A0A7J7PCK7_9MAGN</name>